<feature type="transmembrane region" description="Helical" evidence="1">
    <location>
        <begin position="48"/>
        <end position="73"/>
    </location>
</feature>
<accession>R9H9P3</accession>
<dbReference type="AlphaFoldDB" id="R9H9P3"/>
<dbReference type="HOGENOM" id="CLU_1657358_0_0_10"/>
<organism evidence="2 3">
    <name type="scientific">Bacteroides thetaiotaomicron dnLKV9</name>
    <dbReference type="NCBI Taxonomy" id="1235785"/>
    <lineage>
        <taxon>Bacteria</taxon>
        <taxon>Pseudomonadati</taxon>
        <taxon>Bacteroidota</taxon>
        <taxon>Bacteroidia</taxon>
        <taxon>Bacteroidales</taxon>
        <taxon>Bacteroidaceae</taxon>
        <taxon>Bacteroides</taxon>
    </lineage>
</organism>
<dbReference type="Proteomes" id="UP000014207">
    <property type="component" value="Unassembled WGS sequence"/>
</dbReference>
<dbReference type="EMBL" id="ASSM01000009">
    <property type="protein sequence ID" value="EOS00624.1"/>
    <property type="molecule type" value="Genomic_DNA"/>
</dbReference>
<name>R9H9P3_BACT4</name>
<evidence type="ECO:0000313" key="3">
    <source>
        <dbReference type="Proteomes" id="UP000014207"/>
    </source>
</evidence>
<evidence type="ECO:0000313" key="2">
    <source>
        <dbReference type="EMBL" id="EOS00624.1"/>
    </source>
</evidence>
<comment type="caution">
    <text evidence="2">The sequence shown here is derived from an EMBL/GenBank/DDBJ whole genome shotgun (WGS) entry which is preliminary data.</text>
</comment>
<keyword evidence="1" id="KW-1133">Transmembrane helix</keyword>
<protein>
    <submittedName>
        <fullName evidence="2">Uncharacterized protein</fullName>
    </submittedName>
</protein>
<reference evidence="2 3" key="1">
    <citation type="submission" date="2013-04" db="EMBL/GenBank/DDBJ databases">
        <title>The Genome Sequence of Bacteroides thetaiotaomicron dnLKV9.</title>
        <authorList>
            <consortium name="The Broad Institute Genomics Platform"/>
            <consortium name="The Broad Institute Genome Sequencing Center for Infectious Disease"/>
            <person name="Earl A."/>
            <person name="Xavier R."/>
            <person name="Kuhn K."/>
            <person name="Stappenbeck T."/>
            <person name="Walker B."/>
            <person name="Young S."/>
            <person name="Zeng Q."/>
            <person name="Gargeya S."/>
            <person name="Fitzgerald M."/>
            <person name="Haas B."/>
            <person name="Abouelleil A."/>
            <person name="Allen A.W."/>
            <person name="Alvarado L."/>
            <person name="Arachchi H.M."/>
            <person name="Berlin A.M."/>
            <person name="Chapman S.B."/>
            <person name="Gainer-Dewar J."/>
            <person name="Goldberg J."/>
            <person name="Griggs A."/>
            <person name="Gujja S."/>
            <person name="Hansen M."/>
            <person name="Howarth C."/>
            <person name="Imamovic A."/>
            <person name="Ireland A."/>
            <person name="Larimer J."/>
            <person name="McCowan C."/>
            <person name="Murphy C."/>
            <person name="Pearson M."/>
            <person name="Poon T.W."/>
            <person name="Priest M."/>
            <person name="Roberts A."/>
            <person name="Saif S."/>
            <person name="Shea T."/>
            <person name="Sisk P."/>
            <person name="Sykes S."/>
            <person name="Wortman J."/>
            <person name="Nusbaum C."/>
            <person name="Birren B."/>
        </authorList>
    </citation>
    <scope>NUCLEOTIDE SEQUENCE [LARGE SCALE GENOMIC DNA]</scope>
    <source>
        <strain evidence="3">dnLKV9</strain>
    </source>
</reference>
<keyword evidence="1" id="KW-0812">Transmembrane</keyword>
<gene>
    <name evidence="2" type="ORF">C799_02473</name>
</gene>
<sequence length="159" mass="17998">MDFSKLLEILSQGQKNTVIATLIQWPIMASMLFLSSTDYRSFEHWEQLVLSLAASILATFMSYTLTTLVYAVHNVDIKRFPISDYLLYLPTLISSVFMVVIYFNEITLSLFRSVFIFSLLLFSLMFLLLGFKLGKKDSQDKNNSAAGENANTCVVPAII</sequence>
<feature type="transmembrane region" description="Helical" evidence="1">
    <location>
        <begin position="85"/>
        <end position="104"/>
    </location>
</feature>
<proteinExistence type="predicted"/>
<feature type="transmembrane region" description="Helical" evidence="1">
    <location>
        <begin position="16"/>
        <end position="36"/>
    </location>
</feature>
<keyword evidence="1" id="KW-0472">Membrane</keyword>
<feature type="transmembrane region" description="Helical" evidence="1">
    <location>
        <begin position="110"/>
        <end position="131"/>
    </location>
</feature>
<evidence type="ECO:0000256" key="1">
    <source>
        <dbReference type="SAM" id="Phobius"/>
    </source>
</evidence>